<dbReference type="PANTHER" id="PTHR15818">
    <property type="entry name" value="G PATCH AND KOW-CONTAINING"/>
    <property type="match status" value="1"/>
</dbReference>
<reference evidence="6 7" key="1">
    <citation type="journal article" date="2020" name="IScience">
        <title>Genome Sequencing of the Endangered Kingdonia uniflora (Circaeasteraceae, Ranunculales) Reveals Potential Mechanisms of Evolutionary Specialization.</title>
        <authorList>
            <person name="Sun Y."/>
            <person name="Deng T."/>
            <person name="Zhang A."/>
            <person name="Moore M.J."/>
            <person name="Landis J.B."/>
            <person name="Lin N."/>
            <person name="Zhang H."/>
            <person name="Zhang X."/>
            <person name="Huang J."/>
            <person name="Zhang X."/>
            <person name="Sun H."/>
            <person name="Wang H."/>
        </authorList>
    </citation>
    <scope>NUCLEOTIDE SEQUENCE [LARGE SCALE GENOMIC DNA]</scope>
    <source>
        <strain evidence="6">TB1705</strain>
        <tissue evidence="6">Leaf</tissue>
    </source>
</reference>
<evidence type="ECO:0000313" key="6">
    <source>
        <dbReference type="EMBL" id="KAF6144680.1"/>
    </source>
</evidence>
<dbReference type="GO" id="GO:0005681">
    <property type="term" value="C:spliceosomal complex"/>
    <property type="evidence" value="ECO:0007669"/>
    <property type="project" value="TreeGrafter"/>
</dbReference>
<accession>A0A7J7LQ57</accession>
<comment type="caution">
    <text evidence="6">The sequence shown here is derived from an EMBL/GenBank/DDBJ whole genome shotgun (WGS) entry which is preliminary data.</text>
</comment>
<evidence type="ECO:0000259" key="5">
    <source>
        <dbReference type="PROSITE" id="PS50174"/>
    </source>
</evidence>
<dbReference type="OrthoDB" id="5577072at2759"/>
<dbReference type="Pfam" id="PF12656">
    <property type="entry name" value="G-patch_2"/>
    <property type="match status" value="1"/>
</dbReference>
<dbReference type="InterPro" id="IPR005824">
    <property type="entry name" value="KOW"/>
</dbReference>
<dbReference type="Pfam" id="PF00467">
    <property type="entry name" value="KOW"/>
    <property type="match status" value="1"/>
</dbReference>
<feature type="region of interest" description="Disordered" evidence="4">
    <location>
        <begin position="299"/>
        <end position="324"/>
    </location>
</feature>
<organism evidence="6 7">
    <name type="scientific">Kingdonia uniflora</name>
    <dbReference type="NCBI Taxonomy" id="39325"/>
    <lineage>
        <taxon>Eukaryota</taxon>
        <taxon>Viridiplantae</taxon>
        <taxon>Streptophyta</taxon>
        <taxon>Embryophyta</taxon>
        <taxon>Tracheophyta</taxon>
        <taxon>Spermatophyta</taxon>
        <taxon>Magnoliopsida</taxon>
        <taxon>Ranunculales</taxon>
        <taxon>Circaeasteraceae</taxon>
        <taxon>Kingdonia</taxon>
    </lineage>
</organism>
<dbReference type="PANTHER" id="PTHR15818:SF2">
    <property type="entry name" value="G-PATCH DOMAIN AND KOW MOTIFS-CONTAINING PROTEIN"/>
    <property type="match status" value="1"/>
</dbReference>
<dbReference type="Proteomes" id="UP000541444">
    <property type="component" value="Unassembled WGS sequence"/>
</dbReference>
<evidence type="ECO:0000256" key="2">
    <source>
        <dbReference type="ARBA" id="ARBA00010966"/>
    </source>
</evidence>
<dbReference type="SMART" id="SM00739">
    <property type="entry name" value="KOW"/>
    <property type="match status" value="2"/>
</dbReference>
<feature type="compositionally biased region" description="Basic and acidic residues" evidence="4">
    <location>
        <begin position="311"/>
        <end position="324"/>
    </location>
</feature>
<dbReference type="AlphaFoldDB" id="A0A7J7LQ57"/>
<dbReference type="InterPro" id="IPR000467">
    <property type="entry name" value="G_patch_dom"/>
</dbReference>
<evidence type="ECO:0000256" key="1">
    <source>
        <dbReference type="ARBA" id="ARBA00004123"/>
    </source>
</evidence>
<comment type="subcellular location">
    <subcellularLocation>
        <location evidence="1">Nucleus</location>
    </subcellularLocation>
</comment>
<evidence type="ECO:0000313" key="7">
    <source>
        <dbReference type="Proteomes" id="UP000541444"/>
    </source>
</evidence>
<feature type="region of interest" description="Disordered" evidence="4">
    <location>
        <begin position="191"/>
        <end position="224"/>
    </location>
</feature>
<evidence type="ECO:0000256" key="4">
    <source>
        <dbReference type="SAM" id="MobiDB-lite"/>
    </source>
</evidence>
<dbReference type="SMART" id="SM00443">
    <property type="entry name" value="G_patch"/>
    <property type="match status" value="1"/>
</dbReference>
<dbReference type="Pfam" id="PF25088">
    <property type="entry name" value="GPKOW_C"/>
    <property type="match status" value="1"/>
</dbReference>
<feature type="domain" description="G-patch" evidence="5">
    <location>
        <begin position="147"/>
        <end position="194"/>
    </location>
</feature>
<sequence>MSNNKLSFSISSKPSSRPTKQLPINNDESQKQQVFVTEFDPSKILPQKQSDHVIPALENQWKPQNKMRNLDIALRLSSDDPNLRFELEAPTIMADADPAGSYGLILRSKEEKEKKPSSDNVSVQRFKEDMVNLPDDRGADEFVGVPVEGYGAAVLSAYGWSEGMGVGRRETKDVPIVQYVRKNFDREGLGFIPETNKEDPTKKKSRYSGPQMVAPKGPDGRNRHVVGIDEKLVPRELKGIHAGKTVRVIEGRHEGLKGNVLEKFESKSSSKVVLKLSRSGEKVTVRIDEVAEVGSVDEENWSRKATKTRKRDREEGEKRVKEEKAPPSWLTSRIRVRVISKDFKRGKLYLKKGEVVDVIGPRVCDISMDETNELVQGIDQDILETALPRCGGPVLVLFGKHKGVFGNLVEKDNEKETGVVRDADSHELLNVRLEQVAEYIGDPSDIGY</sequence>
<evidence type="ECO:0000256" key="3">
    <source>
        <dbReference type="ARBA" id="ARBA00023242"/>
    </source>
</evidence>
<proteinExistence type="inferred from homology"/>
<dbReference type="InterPro" id="IPR026822">
    <property type="entry name" value="Spp2/MOS2_G-patch"/>
</dbReference>
<comment type="similarity">
    <text evidence="2">Belongs to the MOS2 family.</text>
</comment>
<keyword evidence="7" id="KW-1185">Reference proteome</keyword>
<feature type="region of interest" description="Disordered" evidence="4">
    <location>
        <begin position="1"/>
        <end position="31"/>
    </location>
</feature>
<dbReference type="InterPro" id="IPR045166">
    <property type="entry name" value="Spp2-like"/>
</dbReference>
<protein>
    <recommendedName>
        <fullName evidence="5">G-patch domain-containing protein</fullName>
    </recommendedName>
</protein>
<dbReference type="GO" id="GO:0000398">
    <property type="term" value="P:mRNA splicing, via spliceosome"/>
    <property type="evidence" value="ECO:0007669"/>
    <property type="project" value="InterPro"/>
</dbReference>
<gene>
    <name evidence="6" type="ORF">GIB67_006172</name>
</gene>
<dbReference type="PROSITE" id="PS50174">
    <property type="entry name" value="G_PATCH"/>
    <property type="match status" value="1"/>
</dbReference>
<dbReference type="GO" id="GO:0003676">
    <property type="term" value="F:nucleic acid binding"/>
    <property type="evidence" value="ECO:0007669"/>
    <property type="project" value="InterPro"/>
</dbReference>
<dbReference type="Gene3D" id="2.30.30.140">
    <property type="match status" value="1"/>
</dbReference>
<name>A0A7J7LQ57_9MAGN</name>
<feature type="compositionally biased region" description="Low complexity" evidence="4">
    <location>
        <begin position="7"/>
        <end position="16"/>
    </location>
</feature>
<feature type="compositionally biased region" description="Polar residues" evidence="4">
    <location>
        <begin position="17"/>
        <end position="31"/>
    </location>
</feature>
<dbReference type="EMBL" id="JACGCM010002114">
    <property type="protein sequence ID" value="KAF6144680.1"/>
    <property type="molecule type" value="Genomic_DNA"/>
</dbReference>
<keyword evidence="3" id="KW-0539">Nucleus</keyword>